<dbReference type="KEGG" id="ela:UCREL1_8366"/>
<name>M7T4E1_EUTLA</name>
<protein>
    <submittedName>
        <fullName evidence="1">Uncharacterized protein</fullName>
    </submittedName>
</protein>
<organism evidence="1 2">
    <name type="scientific">Eutypa lata (strain UCR-EL1)</name>
    <name type="common">Grapevine dieback disease fungus</name>
    <name type="synonym">Eutypa armeniacae</name>
    <dbReference type="NCBI Taxonomy" id="1287681"/>
    <lineage>
        <taxon>Eukaryota</taxon>
        <taxon>Fungi</taxon>
        <taxon>Dikarya</taxon>
        <taxon>Ascomycota</taxon>
        <taxon>Pezizomycotina</taxon>
        <taxon>Sordariomycetes</taxon>
        <taxon>Xylariomycetidae</taxon>
        <taxon>Xylariales</taxon>
        <taxon>Diatrypaceae</taxon>
        <taxon>Eutypa</taxon>
    </lineage>
</organism>
<dbReference type="AlphaFoldDB" id="M7T4E1"/>
<reference evidence="2" key="1">
    <citation type="journal article" date="2013" name="Genome Announc.">
        <title>Draft genome sequence of the grapevine dieback fungus Eutypa lata UCR-EL1.</title>
        <authorList>
            <person name="Blanco-Ulate B."/>
            <person name="Rolshausen P.E."/>
            <person name="Cantu D."/>
        </authorList>
    </citation>
    <scope>NUCLEOTIDE SEQUENCE [LARGE SCALE GENOMIC DNA]</scope>
    <source>
        <strain evidence="2">UCR-EL1</strain>
    </source>
</reference>
<sequence>MQDHVVPTRPFLGLGDDLNNDNFCDFTTSAALPPFEGMVPSLDHVPELDMGNGYSSESSPGMWGPDLDLQMLQSEEAARMTIVIDEARPETLTEVMKVLMESRARVEFRRG</sequence>
<accession>M7T4E1</accession>
<dbReference type="OrthoDB" id="2143914at2759"/>
<evidence type="ECO:0000313" key="2">
    <source>
        <dbReference type="Proteomes" id="UP000012174"/>
    </source>
</evidence>
<evidence type="ECO:0000313" key="1">
    <source>
        <dbReference type="EMBL" id="EMR64656.1"/>
    </source>
</evidence>
<dbReference type="EMBL" id="KB707034">
    <property type="protein sequence ID" value="EMR64656.1"/>
    <property type="molecule type" value="Genomic_DNA"/>
</dbReference>
<keyword evidence="2" id="KW-1185">Reference proteome</keyword>
<gene>
    <name evidence="1" type="ORF">UCREL1_8366</name>
</gene>
<dbReference type="Proteomes" id="UP000012174">
    <property type="component" value="Unassembled WGS sequence"/>
</dbReference>
<dbReference type="HOGENOM" id="CLU_2158362_0_0_1"/>
<proteinExistence type="predicted"/>